<keyword evidence="4 6" id="KW-0949">S-adenosyl-L-methionine</keyword>
<evidence type="ECO:0000256" key="7">
    <source>
        <dbReference type="RuleBase" id="RU000416"/>
    </source>
</evidence>
<keyword evidence="2 6" id="KW-0489">Methyltransferase</keyword>
<comment type="caution">
    <text evidence="9">The sequence shown here is derived from an EMBL/GenBank/DDBJ whole genome shotgun (WGS) entry which is preliminary data.</text>
</comment>
<organism evidence="9 10">
    <name type="scientific">Alicyclobacillus fodiniaquatilis</name>
    <dbReference type="NCBI Taxonomy" id="1661150"/>
    <lineage>
        <taxon>Bacteria</taxon>
        <taxon>Bacillati</taxon>
        <taxon>Bacillota</taxon>
        <taxon>Bacilli</taxon>
        <taxon>Bacillales</taxon>
        <taxon>Alicyclobacillaceae</taxon>
        <taxon>Alicyclobacillus</taxon>
    </lineage>
</organism>
<dbReference type="EMBL" id="JBHUCX010000021">
    <property type="protein sequence ID" value="MFD1674794.1"/>
    <property type="molecule type" value="Genomic_DNA"/>
</dbReference>
<dbReference type="GO" id="GO:0003886">
    <property type="term" value="F:DNA (cytosine-5-)-methyltransferase activity"/>
    <property type="evidence" value="ECO:0007669"/>
    <property type="project" value="UniProtKB-EC"/>
</dbReference>
<dbReference type="InterPro" id="IPR031303">
    <property type="entry name" value="C5_meth_CS"/>
</dbReference>
<dbReference type="PRINTS" id="PR00105">
    <property type="entry name" value="C5METTRFRASE"/>
</dbReference>
<accession>A0ABW4JFZ1</accession>
<evidence type="ECO:0000256" key="6">
    <source>
        <dbReference type="PROSITE-ProRule" id="PRU01016"/>
    </source>
</evidence>
<evidence type="ECO:0000256" key="1">
    <source>
        <dbReference type="ARBA" id="ARBA00011975"/>
    </source>
</evidence>
<dbReference type="Pfam" id="PF00145">
    <property type="entry name" value="DNA_methylase"/>
    <property type="match status" value="1"/>
</dbReference>
<comment type="similarity">
    <text evidence="6 7">Belongs to the class I-like SAM-binding methyltransferase superfamily. C5-methyltransferase family.</text>
</comment>
<dbReference type="Gene3D" id="3.40.50.150">
    <property type="entry name" value="Vaccinia Virus protein VP39"/>
    <property type="match status" value="1"/>
</dbReference>
<evidence type="ECO:0000256" key="3">
    <source>
        <dbReference type="ARBA" id="ARBA00022679"/>
    </source>
</evidence>
<dbReference type="PANTHER" id="PTHR46098">
    <property type="entry name" value="TRNA (CYTOSINE(38)-C(5))-METHYLTRANSFERASE"/>
    <property type="match status" value="1"/>
</dbReference>
<feature type="active site" evidence="6">
    <location>
        <position position="83"/>
    </location>
</feature>
<evidence type="ECO:0000256" key="2">
    <source>
        <dbReference type="ARBA" id="ARBA00022603"/>
    </source>
</evidence>
<dbReference type="SUPFAM" id="SSF53335">
    <property type="entry name" value="S-adenosyl-L-methionine-dependent methyltransferases"/>
    <property type="match status" value="1"/>
</dbReference>
<dbReference type="PROSITE" id="PS51679">
    <property type="entry name" value="SAM_MT_C5"/>
    <property type="match status" value="1"/>
</dbReference>
<sequence>MHPSEEMFPTLKFLDVFAGIGGIRRGLEDAGMQCVGSVERDKFARKSYQAVFHTEGEWSHDDIQTVTPGTLPQADLWAFGFPCQDLSIAGKRQGFQGARSSLFFTVLDLVRTLPEDHRPEWLVAENVVGFLSSNRGYDFLSAQTALAESGYDCEWAVFCATSFGIPQHRERVFLIGHTRTRGRRTVLPLYAGRTDSAVPSAERACRSQQDHRGQEQTNEAEHCEANRPIYSAVSTPGFLSKQQRRRFKEPDEPMFTLTTTNPHGVLVTRKGQGPDAEWFARDVATCLDANYFKGLDAHQMRTGVAVQTIGHLPDDSSQTGRVFDPNGIAPTLLNHHGGAVAKIQLETRIRRLTPRECWRLMGRTDTEFDAAKWAGVSNTQLYKQAGNSVVPQMVTAIGRRIVQVTDPTGCHTNEKIQDRKEG</sequence>
<gene>
    <name evidence="9" type="ORF">ACFSB2_08800</name>
</gene>
<dbReference type="PANTHER" id="PTHR46098:SF1">
    <property type="entry name" value="TRNA (CYTOSINE(38)-C(5))-METHYLTRANSFERASE"/>
    <property type="match status" value="1"/>
</dbReference>
<feature type="compositionally biased region" description="Basic and acidic residues" evidence="8">
    <location>
        <begin position="203"/>
        <end position="225"/>
    </location>
</feature>
<keyword evidence="10" id="KW-1185">Reference proteome</keyword>
<proteinExistence type="inferred from homology"/>
<dbReference type="EC" id="2.1.1.37" evidence="1"/>
<dbReference type="GO" id="GO:0032259">
    <property type="term" value="P:methylation"/>
    <property type="evidence" value="ECO:0007669"/>
    <property type="project" value="UniProtKB-KW"/>
</dbReference>
<dbReference type="InterPro" id="IPR029063">
    <property type="entry name" value="SAM-dependent_MTases_sf"/>
</dbReference>
<keyword evidence="5" id="KW-0680">Restriction system</keyword>
<protein>
    <recommendedName>
        <fullName evidence="1">DNA (cytosine-5-)-methyltransferase</fullName>
        <ecNumber evidence="1">2.1.1.37</ecNumber>
    </recommendedName>
</protein>
<dbReference type="PROSITE" id="PS00095">
    <property type="entry name" value="C5_MTASE_2"/>
    <property type="match status" value="1"/>
</dbReference>
<name>A0ABW4JFZ1_9BACL</name>
<reference evidence="10" key="1">
    <citation type="journal article" date="2019" name="Int. J. Syst. Evol. Microbiol.">
        <title>The Global Catalogue of Microorganisms (GCM) 10K type strain sequencing project: providing services to taxonomists for standard genome sequencing and annotation.</title>
        <authorList>
            <consortium name="The Broad Institute Genomics Platform"/>
            <consortium name="The Broad Institute Genome Sequencing Center for Infectious Disease"/>
            <person name="Wu L."/>
            <person name="Ma J."/>
        </authorList>
    </citation>
    <scope>NUCLEOTIDE SEQUENCE [LARGE SCALE GENOMIC DNA]</scope>
    <source>
        <strain evidence="10">CGMCC 1.12286</strain>
    </source>
</reference>
<dbReference type="Proteomes" id="UP001597079">
    <property type="component" value="Unassembled WGS sequence"/>
</dbReference>
<evidence type="ECO:0000313" key="10">
    <source>
        <dbReference type="Proteomes" id="UP001597079"/>
    </source>
</evidence>
<dbReference type="Gene3D" id="3.90.120.10">
    <property type="entry name" value="DNA Methylase, subunit A, domain 2"/>
    <property type="match status" value="1"/>
</dbReference>
<evidence type="ECO:0000256" key="8">
    <source>
        <dbReference type="SAM" id="MobiDB-lite"/>
    </source>
</evidence>
<dbReference type="RefSeq" id="WP_377942664.1">
    <property type="nucleotide sequence ID" value="NZ_JBHUCX010000021.1"/>
</dbReference>
<feature type="region of interest" description="Disordered" evidence="8">
    <location>
        <begin position="203"/>
        <end position="226"/>
    </location>
</feature>
<dbReference type="NCBIfam" id="TIGR00675">
    <property type="entry name" value="dcm"/>
    <property type="match status" value="1"/>
</dbReference>
<dbReference type="InterPro" id="IPR050750">
    <property type="entry name" value="C5-MTase"/>
</dbReference>
<dbReference type="InterPro" id="IPR001525">
    <property type="entry name" value="C5_MeTfrase"/>
</dbReference>
<evidence type="ECO:0000256" key="5">
    <source>
        <dbReference type="ARBA" id="ARBA00022747"/>
    </source>
</evidence>
<evidence type="ECO:0000256" key="4">
    <source>
        <dbReference type="ARBA" id="ARBA00022691"/>
    </source>
</evidence>
<keyword evidence="3 6" id="KW-0808">Transferase</keyword>
<evidence type="ECO:0000313" key="9">
    <source>
        <dbReference type="EMBL" id="MFD1674794.1"/>
    </source>
</evidence>